<dbReference type="EMBL" id="BOPA01000042">
    <property type="protein sequence ID" value="GIJ18488.1"/>
    <property type="molecule type" value="Genomic_DNA"/>
</dbReference>
<comment type="caution">
    <text evidence="1">The sequence shown here is derived from an EMBL/GenBank/DDBJ whole genome shotgun (WGS) entry which is preliminary data.</text>
</comment>
<reference evidence="1 2" key="1">
    <citation type="submission" date="2021-01" db="EMBL/GenBank/DDBJ databases">
        <title>Whole genome shotgun sequence of Verrucosispora gifhornensis NBRC 16317.</title>
        <authorList>
            <person name="Komaki H."/>
            <person name="Tamura T."/>
        </authorList>
    </citation>
    <scope>NUCLEOTIDE SEQUENCE [LARGE SCALE GENOMIC DNA]</scope>
    <source>
        <strain evidence="1 2">NBRC 16317</strain>
    </source>
</reference>
<proteinExistence type="predicted"/>
<gene>
    <name evidence="1" type="ORF">Vgi01_51720</name>
</gene>
<organism evidence="1 2">
    <name type="scientific">Micromonospora gifhornensis</name>
    <dbReference type="NCBI Taxonomy" id="84594"/>
    <lineage>
        <taxon>Bacteria</taxon>
        <taxon>Bacillati</taxon>
        <taxon>Actinomycetota</taxon>
        <taxon>Actinomycetes</taxon>
        <taxon>Micromonosporales</taxon>
        <taxon>Micromonosporaceae</taxon>
        <taxon>Micromonospora</taxon>
    </lineage>
</organism>
<dbReference type="Proteomes" id="UP000647860">
    <property type="component" value="Unassembled WGS sequence"/>
</dbReference>
<evidence type="ECO:0000313" key="2">
    <source>
        <dbReference type="Proteomes" id="UP000647860"/>
    </source>
</evidence>
<sequence>MEFHACLTARGDALFELADALLCGDAPVRSLAELSLVDYTGRTRPTWRVTLLGIGGSAT</sequence>
<name>A0ABQ4IKR1_9ACTN</name>
<accession>A0ABQ4IKR1</accession>
<evidence type="ECO:0000313" key="1">
    <source>
        <dbReference type="EMBL" id="GIJ18488.1"/>
    </source>
</evidence>
<keyword evidence="2" id="KW-1185">Reference proteome</keyword>
<protein>
    <submittedName>
        <fullName evidence="1">Uncharacterized protein</fullName>
    </submittedName>
</protein>